<feature type="compositionally biased region" description="Basic and acidic residues" evidence="6">
    <location>
        <begin position="67"/>
        <end position="92"/>
    </location>
</feature>
<accession>A0A067MVC3</accession>
<keyword evidence="3" id="KW-0805">Transcription regulation</keyword>
<proteinExistence type="inferred from homology"/>
<feature type="region of interest" description="Disordered" evidence="6">
    <location>
        <begin position="67"/>
        <end position="190"/>
    </location>
</feature>
<dbReference type="GO" id="GO:0006357">
    <property type="term" value="P:regulation of transcription by RNA polymerase II"/>
    <property type="evidence" value="ECO:0007669"/>
    <property type="project" value="TreeGrafter"/>
</dbReference>
<keyword evidence="8" id="KW-1185">Reference proteome</keyword>
<dbReference type="STRING" id="930990.A0A067MVC3"/>
<organism evidence="7 8">
    <name type="scientific">Botryobasidium botryosum (strain FD-172 SS1)</name>
    <dbReference type="NCBI Taxonomy" id="930990"/>
    <lineage>
        <taxon>Eukaryota</taxon>
        <taxon>Fungi</taxon>
        <taxon>Dikarya</taxon>
        <taxon>Basidiomycota</taxon>
        <taxon>Agaricomycotina</taxon>
        <taxon>Agaricomycetes</taxon>
        <taxon>Cantharellales</taxon>
        <taxon>Botryobasidiaceae</taxon>
        <taxon>Botryobasidium</taxon>
    </lineage>
</organism>
<dbReference type="FunCoup" id="A0A067MVC3">
    <property type="interactions" value="36"/>
</dbReference>
<dbReference type="InParanoid" id="A0A067MVC3"/>
<gene>
    <name evidence="7" type="ORF">BOTBODRAFT_171450</name>
</gene>
<dbReference type="Pfam" id="PF10198">
    <property type="entry name" value="Ada3"/>
    <property type="match status" value="1"/>
</dbReference>
<dbReference type="PANTHER" id="PTHR13556">
    <property type="entry name" value="TRANSCRIPTIONAL ADAPTER 3-RELATED"/>
    <property type="match status" value="1"/>
</dbReference>
<feature type="region of interest" description="Disordered" evidence="6">
    <location>
        <begin position="396"/>
        <end position="427"/>
    </location>
</feature>
<evidence type="ECO:0000256" key="1">
    <source>
        <dbReference type="ARBA" id="ARBA00004123"/>
    </source>
</evidence>
<evidence type="ECO:0008006" key="9">
    <source>
        <dbReference type="Google" id="ProtNLM"/>
    </source>
</evidence>
<reference evidence="8" key="1">
    <citation type="journal article" date="2014" name="Proc. Natl. Acad. Sci. U.S.A.">
        <title>Extensive sampling of basidiomycete genomes demonstrates inadequacy of the white-rot/brown-rot paradigm for wood decay fungi.</title>
        <authorList>
            <person name="Riley R."/>
            <person name="Salamov A.A."/>
            <person name="Brown D.W."/>
            <person name="Nagy L.G."/>
            <person name="Floudas D."/>
            <person name="Held B.W."/>
            <person name="Levasseur A."/>
            <person name="Lombard V."/>
            <person name="Morin E."/>
            <person name="Otillar R."/>
            <person name="Lindquist E.A."/>
            <person name="Sun H."/>
            <person name="LaButti K.M."/>
            <person name="Schmutz J."/>
            <person name="Jabbour D."/>
            <person name="Luo H."/>
            <person name="Baker S.E."/>
            <person name="Pisabarro A.G."/>
            <person name="Walton J.D."/>
            <person name="Blanchette R.A."/>
            <person name="Henrissat B."/>
            <person name="Martin F."/>
            <person name="Cullen D."/>
            <person name="Hibbett D.S."/>
            <person name="Grigoriev I.V."/>
        </authorList>
    </citation>
    <scope>NUCLEOTIDE SEQUENCE [LARGE SCALE GENOMIC DNA]</scope>
    <source>
        <strain evidence="8">FD-172 SS1</strain>
    </source>
</reference>
<dbReference type="PANTHER" id="PTHR13556:SF2">
    <property type="entry name" value="TRANSCRIPTIONAL ADAPTER 3"/>
    <property type="match status" value="1"/>
</dbReference>
<dbReference type="GO" id="GO:0000124">
    <property type="term" value="C:SAGA complex"/>
    <property type="evidence" value="ECO:0007669"/>
    <property type="project" value="TreeGrafter"/>
</dbReference>
<dbReference type="AlphaFoldDB" id="A0A067MVC3"/>
<feature type="compositionally biased region" description="Polar residues" evidence="6">
    <location>
        <begin position="181"/>
        <end position="190"/>
    </location>
</feature>
<evidence type="ECO:0000256" key="3">
    <source>
        <dbReference type="ARBA" id="ARBA00023015"/>
    </source>
</evidence>
<comment type="subcellular location">
    <subcellularLocation>
        <location evidence="1">Nucleus</location>
    </subcellularLocation>
</comment>
<feature type="region of interest" description="Disordered" evidence="6">
    <location>
        <begin position="324"/>
        <end position="353"/>
    </location>
</feature>
<protein>
    <recommendedName>
        <fullName evidence="9">Transcriptional adapter 3</fullName>
    </recommendedName>
</protein>
<evidence type="ECO:0000313" key="7">
    <source>
        <dbReference type="EMBL" id="KDQ18650.1"/>
    </source>
</evidence>
<keyword evidence="5" id="KW-0539">Nucleus</keyword>
<dbReference type="HOGENOM" id="CLU_020179_1_0_1"/>
<dbReference type="OrthoDB" id="1232at2759"/>
<evidence type="ECO:0000256" key="6">
    <source>
        <dbReference type="SAM" id="MobiDB-lite"/>
    </source>
</evidence>
<feature type="region of interest" description="Disordered" evidence="6">
    <location>
        <begin position="217"/>
        <end position="242"/>
    </location>
</feature>
<dbReference type="GO" id="GO:0005634">
    <property type="term" value="C:nucleus"/>
    <property type="evidence" value="ECO:0007669"/>
    <property type="project" value="UniProtKB-SubCell"/>
</dbReference>
<sequence length="596" mass="64954">MAFSPFPPALTLRSPILLNPSTSQIPALDDLVALEQELKAVLAKTAARAKKAESDLKLLDNIWRKAKEGARERSKLPAKGKGKEVLRIKREGSATPSVDEPLYPSRGASGSSPRKSTIPYEDAAAPIPSSNKRDRERDRKKKRKRDRLEDSDHEMAGSVGRPTPPPPPSHPLLKKSKSHHAQSFTSVASTPSHLHTSFSINSTPSVNPHIATDFSLPKVAPGVPPRPGEAGGGGLGYWRPESRTADGTGLVPTPMHVTDVNEDFTNAKAPVNQVPTVTFWKEVEGWTKPVGEEDIAWLGFDESDTDPFLIPKLGRHYTEVWEDEETGDTGHANSISLHHSFSNAGPSDLSSSRGGMGLTKWNPASLEEADLAMERNGLGPVTERLVSALLEVPGGSDVQMQSAGEDEGPRRGAMTSGSTTVPAPAPAPTADVMDLEERLRAELKAVGLLDSDPDFNDSRDDEIMSTLRQCQDLLREQITLNTARKDRLLAIAKDRLAHQDYLNHLDLLNRYISGSFARLFKPKPGSKKRKSGPGTESEKKIVLDVPDTLLEKVELRKKFKEAVGSAMDEWEAKEPGRIYGLPQSSIYDNIGDDSDS</sequence>
<dbReference type="InterPro" id="IPR019340">
    <property type="entry name" value="Histone_AcTrfase_su3"/>
</dbReference>
<evidence type="ECO:0000256" key="4">
    <source>
        <dbReference type="ARBA" id="ARBA00023163"/>
    </source>
</evidence>
<dbReference type="Proteomes" id="UP000027195">
    <property type="component" value="Unassembled WGS sequence"/>
</dbReference>
<dbReference type="EMBL" id="KL198021">
    <property type="protein sequence ID" value="KDQ18650.1"/>
    <property type="molecule type" value="Genomic_DNA"/>
</dbReference>
<evidence type="ECO:0000256" key="2">
    <source>
        <dbReference type="ARBA" id="ARBA00005330"/>
    </source>
</evidence>
<feature type="compositionally biased region" description="Basic and acidic residues" evidence="6">
    <location>
        <begin position="146"/>
        <end position="155"/>
    </location>
</feature>
<dbReference type="GO" id="GO:0003713">
    <property type="term" value="F:transcription coactivator activity"/>
    <property type="evidence" value="ECO:0007669"/>
    <property type="project" value="TreeGrafter"/>
</dbReference>
<evidence type="ECO:0000256" key="5">
    <source>
        <dbReference type="ARBA" id="ARBA00023242"/>
    </source>
</evidence>
<comment type="similarity">
    <text evidence="2">Belongs to the NGG1 family.</text>
</comment>
<feature type="compositionally biased region" description="Polar residues" evidence="6">
    <location>
        <begin position="331"/>
        <end position="353"/>
    </location>
</feature>
<name>A0A067MVC3_BOTB1</name>
<evidence type="ECO:0000313" key="8">
    <source>
        <dbReference type="Proteomes" id="UP000027195"/>
    </source>
</evidence>
<keyword evidence="4" id="KW-0804">Transcription</keyword>